<dbReference type="PANTHER" id="PTHR34406">
    <property type="entry name" value="PROTEIN YCEI"/>
    <property type="match status" value="1"/>
</dbReference>
<dbReference type="PANTHER" id="PTHR34406:SF1">
    <property type="entry name" value="PROTEIN YCEI"/>
    <property type="match status" value="1"/>
</dbReference>
<protein>
    <submittedName>
        <fullName evidence="2">YceI-like family protein</fullName>
    </submittedName>
</protein>
<dbReference type="SMART" id="SM00867">
    <property type="entry name" value="YceI"/>
    <property type="match status" value="1"/>
</dbReference>
<reference evidence="2 3" key="1">
    <citation type="journal article" date="2005" name="BMC Genomics">
        <title>Bacterial genome adaptation to niches: divergence of the potential virulence genes in three Burkholderia species of different survival strategies.</title>
        <authorList>
            <person name="Kim H.S."/>
            <person name="Schell M.A."/>
            <person name="Yu Y."/>
            <person name="Ulrich R.L."/>
            <person name="Sarria S.H."/>
            <person name="Nierman W.C."/>
            <person name="DeShazer D."/>
        </authorList>
    </citation>
    <scope>NUCLEOTIDE SEQUENCE [LARGE SCALE GENOMIC DNA]</scope>
    <source>
        <strain evidence="3">ATCC 700388 / DSM 13276 / CCUG 48851 / CIP 106301 / E264</strain>
    </source>
</reference>
<dbReference type="Pfam" id="PF04264">
    <property type="entry name" value="YceI"/>
    <property type="match status" value="1"/>
</dbReference>
<gene>
    <name evidence="2" type="ordered locus">BTH_I1272</name>
</gene>
<dbReference type="EMBL" id="CP000086">
    <property type="protein sequence ID" value="ABC36510.1"/>
    <property type="molecule type" value="Genomic_DNA"/>
</dbReference>
<dbReference type="SUPFAM" id="SSF101874">
    <property type="entry name" value="YceI-like"/>
    <property type="match status" value="1"/>
</dbReference>
<name>Q2SZ30_BURTA</name>
<dbReference type="Proteomes" id="UP000001930">
    <property type="component" value="Chromosome I"/>
</dbReference>
<organism evidence="2 3">
    <name type="scientific">Burkholderia thailandensis (strain ATCC 700388 / DSM 13276 / CCUG 48851 / CIP 106301 / E264)</name>
    <dbReference type="NCBI Taxonomy" id="271848"/>
    <lineage>
        <taxon>Bacteria</taxon>
        <taxon>Pseudomonadati</taxon>
        <taxon>Pseudomonadota</taxon>
        <taxon>Betaproteobacteria</taxon>
        <taxon>Burkholderiales</taxon>
        <taxon>Burkholderiaceae</taxon>
        <taxon>Burkholderia</taxon>
        <taxon>pseudomallei group</taxon>
    </lineage>
</organism>
<dbReference type="InterPro" id="IPR007372">
    <property type="entry name" value="Lipid/polyisoprenoid-bd_YceI"/>
</dbReference>
<feature type="domain" description="Lipid/polyisoprenoid-binding YceI-like" evidence="1">
    <location>
        <begin position="46"/>
        <end position="206"/>
    </location>
</feature>
<dbReference type="HOGENOM" id="CLU_071003_5_1_4"/>
<dbReference type="InterPro" id="IPR036761">
    <property type="entry name" value="TTHA0802/YceI-like_sf"/>
</dbReference>
<evidence type="ECO:0000259" key="1">
    <source>
        <dbReference type="SMART" id="SM00867"/>
    </source>
</evidence>
<dbReference type="Gene3D" id="2.40.128.110">
    <property type="entry name" value="Lipid/polyisoprenoid-binding, YceI-like"/>
    <property type="match status" value="1"/>
</dbReference>
<keyword evidence="3" id="KW-1185">Reference proteome</keyword>
<sequence>MVRPRRRAVADASLPQITRTVMKVSFYRYMLAVFAAASVAVSGAALAQVDVAKSKVSAVSKQMNVPTEGVFKKFSAQIKFDPAKAAQGSAQMTIDVASYDLGDQMYNDQVAGKDWFDAKTYPQASFVSTAIAPAGGNKYNVSGKLTIKGKTVPVTVPVTVTQSGAAQVFDGVLPIKRSTFNVGTGEWKDTSVVADEVQIKFHIVAAK</sequence>
<evidence type="ECO:0000313" key="3">
    <source>
        <dbReference type="Proteomes" id="UP000001930"/>
    </source>
</evidence>
<dbReference type="AlphaFoldDB" id="Q2SZ30"/>
<evidence type="ECO:0000313" key="2">
    <source>
        <dbReference type="EMBL" id="ABC36510.1"/>
    </source>
</evidence>
<accession>Q2SZ30</accession>
<proteinExistence type="predicted"/>
<dbReference type="KEGG" id="bte:BTH_I1272"/>